<reference evidence="1 2" key="1">
    <citation type="submission" date="2018-11" db="EMBL/GenBank/DDBJ databases">
        <authorList>
            <consortium name="Pathogen Informatics"/>
        </authorList>
    </citation>
    <scope>NUCLEOTIDE SEQUENCE [LARGE SCALE GENOMIC DNA]</scope>
    <source>
        <strain evidence="1 2">MHpl1</strain>
    </source>
</reference>
<protein>
    <submittedName>
        <fullName evidence="1">Uncharacterized protein</fullName>
    </submittedName>
</protein>
<name>A0A3P7UGK8_HAEPC</name>
<gene>
    <name evidence="1" type="ORF">HPLM_LOCUS7037</name>
</gene>
<evidence type="ECO:0000313" key="2">
    <source>
        <dbReference type="Proteomes" id="UP000268014"/>
    </source>
</evidence>
<dbReference type="Proteomes" id="UP000268014">
    <property type="component" value="Unassembled WGS sequence"/>
</dbReference>
<evidence type="ECO:0000313" key="1">
    <source>
        <dbReference type="EMBL" id="VDO30759.1"/>
    </source>
</evidence>
<dbReference type="EMBL" id="UZAF01016590">
    <property type="protein sequence ID" value="VDO30759.1"/>
    <property type="molecule type" value="Genomic_DNA"/>
</dbReference>
<accession>A0A3P7UGK8</accession>
<sequence length="79" mass="8441">MVTIYPPHPAPSVNMNAADITHDTVATIEKTPLIMQTSNRQPFNTGSLPYVSASHPAVKEPVSAPAIRLVDMKAVNADC</sequence>
<keyword evidence="2" id="KW-1185">Reference proteome</keyword>
<proteinExistence type="predicted"/>
<dbReference type="AlphaFoldDB" id="A0A3P7UGK8"/>
<organism evidence="1 2">
    <name type="scientific">Haemonchus placei</name>
    <name type="common">Barber's pole worm</name>
    <dbReference type="NCBI Taxonomy" id="6290"/>
    <lineage>
        <taxon>Eukaryota</taxon>
        <taxon>Metazoa</taxon>
        <taxon>Ecdysozoa</taxon>
        <taxon>Nematoda</taxon>
        <taxon>Chromadorea</taxon>
        <taxon>Rhabditida</taxon>
        <taxon>Rhabditina</taxon>
        <taxon>Rhabditomorpha</taxon>
        <taxon>Strongyloidea</taxon>
        <taxon>Trichostrongylidae</taxon>
        <taxon>Haemonchus</taxon>
    </lineage>
</organism>